<evidence type="ECO:0000256" key="1">
    <source>
        <dbReference type="SAM" id="MobiDB-lite"/>
    </source>
</evidence>
<keyword evidence="4" id="KW-1185">Reference proteome</keyword>
<evidence type="ECO:0000313" key="4">
    <source>
        <dbReference type="Proteomes" id="UP000020218"/>
    </source>
</evidence>
<protein>
    <submittedName>
        <fullName evidence="3">MEKHLA domain protein</fullName>
    </submittedName>
</protein>
<name>A0A011MXA7_9PROT</name>
<dbReference type="PATRIC" id="fig|1454001.3.peg.2303"/>
<gene>
    <name evidence="3" type="ORF">AW08_02300</name>
</gene>
<dbReference type="EMBL" id="JFAX01000012">
    <property type="protein sequence ID" value="EXI67196.1"/>
    <property type="molecule type" value="Genomic_DNA"/>
</dbReference>
<accession>A0A011MXA7</accession>
<evidence type="ECO:0000313" key="3">
    <source>
        <dbReference type="EMBL" id="EXI67196.1"/>
    </source>
</evidence>
<organism evidence="3 4">
    <name type="scientific">Candidatus Accumulibacter adjunctus</name>
    <dbReference type="NCBI Taxonomy" id="1454001"/>
    <lineage>
        <taxon>Bacteria</taxon>
        <taxon>Pseudomonadati</taxon>
        <taxon>Pseudomonadota</taxon>
        <taxon>Betaproteobacteria</taxon>
        <taxon>Candidatus Accumulibacter</taxon>
    </lineage>
</organism>
<dbReference type="STRING" id="1454001.AW08_02300"/>
<dbReference type="Proteomes" id="UP000020218">
    <property type="component" value="Unassembled WGS sequence"/>
</dbReference>
<proteinExistence type="predicted"/>
<dbReference type="InterPro" id="IPR013978">
    <property type="entry name" value="MEKHLA"/>
</dbReference>
<dbReference type="Pfam" id="PF08670">
    <property type="entry name" value="MEKHLA"/>
    <property type="match status" value="1"/>
</dbReference>
<sequence>MPANDSAAMTAAPFDRSEPDAGNGFQAASARLIVASHSRLLHRDLLPDDAADDLGRRLYGAPFIVLAHDAAADPIFFYANLAAQELFAMSWREIVRLPSRLSAEPLAREERQRLLDRVAREGFIDDYGGVRIAASGERFRICGATVWNLVSEAATSVGQAASFATWEPLR</sequence>
<evidence type="ECO:0000259" key="2">
    <source>
        <dbReference type="Pfam" id="PF08670"/>
    </source>
</evidence>
<feature type="region of interest" description="Disordered" evidence="1">
    <location>
        <begin position="1"/>
        <end position="20"/>
    </location>
</feature>
<feature type="domain" description="MEKHLA" evidence="2">
    <location>
        <begin position="29"/>
        <end position="167"/>
    </location>
</feature>
<dbReference type="AlphaFoldDB" id="A0A011MXA7"/>
<reference evidence="3" key="1">
    <citation type="submission" date="2014-02" db="EMBL/GenBank/DDBJ databases">
        <title>Expanding our view of genomic diversity in Candidatus Accumulibacter clades.</title>
        <authorList>
            <person name="Skennerton C.T."/>
            <person name="Barr J.J."/>
            <person name="Slater F.R."/>
            <person name="Bond P.L."/>
            <person name="Tyson G.W."/>
        </authorList>
    </citation>
    <scope>NUCLEOTIDE SEQUENCE [LARGE SCALE GENOMIC DNA]</scope>
</reference>
<comment type="caution">
    <text evidence="3">The sequence shown here is derived from an EMBL/GenBank/DDBJ whole genome shotgun (WGS) entry which is preliminary data.</text>
</comment>